<dbReference type="Gene3D" id="3.40.390.10">
    <property type="entry name" value="Collagenase (Catalytic Domain)"/>
    <property type="match status" value="1"/>
</dbReference>
<protein>
    <submittedName>
        <fullName evidence="2">Peptidase_M13 domain-containing protein</fullName>
    </submittedName>
</protein>
<accession>A0A1I7ZXT3</accession>
<dbReference type="SUPFAM" id="SSF55486">
    <property type="entry name" value="Metalloproteases ('zincins'), catalytic domain"/>
    <property type="match status" value="1"/>
</dbReference>
<dbReference type="InterPro" id="IPR024079">
    <property type="entry name" value="MetalloPept_cat_dom_sf"/>
</dbReference>
<proteinExistence type="predicted"/>
<dbReference type="Proteomes" id="UP000095287">
    <property type="component" value="Unplaced"/>
</dbReference>
<dbReference type="AlphaFoldDB" id="A0A1I7ZXT3"/>
<dbReference type="WBParaSite" id="L893_g30851.t1">
    <property type="protein sequence ID" value="L893_g30851.t1"/>
    <property type="gene ID" value="L893_g30851"/>
</dbReference>
<evidence type="ECO:0000313" key="1">
    <source>
        <dbReference type="Proteomes" id="UP000095287"/>
    </source>
</evidence>
<keyword evidence="1" id="KW-1185">Reference proteome</keyword>
<sequence>MKVSWTPPTTSWAPRIATVCAKITTTMTETTRGNQLLDTAYDKLGTKNDYSVRKDYYNLDGNFPLKPHMSPKMLYLPNEPSPLAFKYGMFGSTIAVLLLNEVTRVDDTLKTYRRTCRRKYLTAEGHFLTGMQAAFRAFTKNHHADLKDQQQFFLGVSLDTCHSAETARYMSEAMKAIPEFGMVFQCKPGQKMFERSEKVCPL</sequence>
<reference evidence="2" key="1">
    <citation type="submission" date="2016-11" db="UniProtKB">
        <authorList>
            <consortium name="WormBaseParasite"/>
        </authorList>
    </citation>
    <scope>IDENTIFICATION</scope>
</reference>
<organism evidence="1 2">
    <name type="scientific">Steinernema glaseri</name>
    <dbReference type="NCBI Taxonomy" id="37863"/>
    <lineage>
        <taxon>Eukaryota</taxon>
        <taxon>Metazoa</taxon>
        <taxon>Ecdysozoa</taxon>
        <taxon>Nematoda</taxon>
        <taxon>Chromadorea</taxon>
        <taxon>Rhabditida</taxon>
        <taxon>Tylenchina</taxon>
        <taxon>Panagrolaimomorpha</taxon>
        <taxon>Strongyloidoidea</taxon>
        <taxon>Steinernematidae</taxon>
        <taxon>Steinernema</taxon>
    </lineage>
</organism>
<name>A0A1I7ZXT3_9BILA</name>
<dbReference type="GO" id="GO:0008237">
    <property type="term" value="F:metallopeptidase activity"/>
    <property type="evidence" value="ECO:0007669"/>
    <property type="project" value="InterPro"/>
</dbReference>
<evidence type="ECO:0000313" key="2">
    <source>
        <dbReference type="WBParaSite" id="L893_g30851.t1"/>
    </source>
</evidence>